<dbReference type="OrthoDB" id="2893324at2759"/>
<dbReference type="GeneID" id="54405310"/>
<name>A0A6A6AJ23_9PLEO</name>
<dbReference type="Pfam" id="PF15891">
    <property type="entry name" value="Nuc_deoxyri_tr2"/>
    <property type="match status" value="1"/>
</dbReference>
<dbReference type="EMBL" id="ML977503">
    <property type="protein sequence ID" value="KAF2131098.1"/>
    <property type="molecule type" value="Genomic_DNA"/>
</dbReference>
<dbReference type="Proteomes" id="UP000799771">
    <property type="component" value="Unassembled WGS sequence"/>
</dbReference>
<sequence>MSEQTSKAIVYKPPTISKIDRPSVILYGTIESGSTKDWRASLTASLSDLPVAIINPSRDDWDSSWIEDISFPKFKEQVEWEMEHAQVADVIVVYFAPGTCTPIALLELGMYAGTGKVIVCCPKGFYKRGNVEIVCQRYSVKMLETLEELNEKVRVRLLERLG</sequence>
<proteinExistence type="predicted"/>
<dbReference type="RefSeq" id="XP_033525485.1">
    <property type="nucleotide sequence ID" value="XM_033664878.1"/>
</dbReference>
<dbReference type="Gene3D" id="3.40.50.450">
    <property type="match status" value="1"/>
</dbReference>
<gene>
    <name evidence="1" type="ORF">P153DRAFT_313432</name>
</gene>
<reference evidence="1" key="1">
    <citation type="journal article" date="2020" name="Stud. Mycol.">
        <title>101 Dothideomycetes genomes: a test case for predicting lifestyles and emergence of pathogens.</title>
        <authorList>
            <person name="Haridas S."/>
            <person name="Albert R."/>
            <person name="Binder M."/>
            <person name="Bloem J."/>
            <person name="Labutti K."/>
            <person name="Salamov A."/>
            <person name="Andreopoulos B."/>
            <person name="Baker S."/>
            <person name="Barry K."/>
            <person name="Bills G."/>
            <person name="Bluhm B."/>
            <person name="Cannon C."/>
            <person name="Castanera R."/>
            <person name="Culley D."/>
            <person name="Daum C."/>
            <person name="Ezra D."/>
            <person name="Gonzalez J."/>
            <person name="Henrissat B."/>
            <person name="Kuo A."/>
            <person name="Liang C."/>
            <person name="Lipzen A."/>
            <person name="Lutzoni F."/>
            <person name="Magnuson J."/>
            <person name="Mondo S."/>
            <person name="Nolan M."/>
            <person name="Ohm R."/>
            <person name="Pangilinan J."/>
            <person name="Park H.-J."/>
            <person name="Ramirez L."/>
            <person name="Alfaro M."/>
            <person name="Sun H."/>
            <person name="Tritt A."/>
            <person name="Yoshinaga Y."/>
            <person name="Zwiers L.-H."/>
            <person name="Turgeon B."/>
            <person name="Goodwin S."/>
            <person name="Spatafora J."/>
            <person name="Crous P."/>
            <person name="Grigoriev I."/>
        </authorList>
    </citation>
    <scope>NUCLEOTIDE SEQUENCE</scope>
    <source>
        <strain evidence="1">CBS 119687</strain>
    </source>
</reference>
<organism evidence="1 2">
    <name type="scientific">Dothidotthia symphoricarpi CBS 119687</name>
    <dbReference type="NCBI Taxonomy" id="1392245"/>
    <lineage>
        <taxon>Eukaryota</taxon>
        <taxon>Fungi</taxon>
        <taxon>Dikarya</taxon>
        <taxon>Ascomycota</taxon>
        <taxon>Pezizomycotina</taxon>
        <taxon>Dothideomycetes</taxon>
        <taxon>Pleosporomycetidae</taxon>
        <taxon>Pleosporales</taxon>
        <taxon>Dothidotthiaceae</taxon>
        <taxon>Dothidotthia</taxon>
    </lineage>
</organism>
<accession>A0A6A6AJ23</accession>
<keyword evidence="2" id="KW-1185">Reference proteome</keyword>
<dbReference type="InterPro" id="IPR039470">
    <property type="entry name" value="Nuc_deoxyri_tr2"/>
</dbReference>
<protein>
    <submittedName>
        <fullName evidence="1">Uncharacterized protein</fullName>
    </submittedName>
</protein>
<evidence type="ECO:0000313" key="1">
    <source>
        <dbReference type="EMBL" id="KAF2131098.1"/>
    </source>
</evidence>
<dbReference type="AlphaFoldDB" id="A0A6A6AJ23"/>
<evidence type="ECO:0000313" key="2">
    <source>
        <dbReference type="Proteomes" id="UP000799771"/>
    </source>
</evidence>